<reference evidence="2" key="1">
    <citation type="submission" date="2021-12" db="EMBL/GenBank/DDBJ databases">
        <authorList>
            <person name="King R."/>
        </authorList>
    </citation>
    <scope>NUCLEOTIDE SEQUENCE</scope>
</reference>
<dbReference type="SUPFAM" id="SSF57756">
    <property type="entry name" value="Retrovirus zinc finger-like domains"/>
    <property type="match status" value="1"/>
</dbReference>
<dbReference type="OrthoDB" id="6783620at2759"/>
<proteinExistence type="predicted"/>
<dbReference type="GO" id="GO:0003676">
    <property type="term" value="F:nucleic acid binding"/>
    <property type="evidence" value="ECO:0007669"/>
    <property type="project" value="InterPro"/>
</dbReference>
<keyword evidence="3" id="KW-1185">Reference proteome</keyword>
<evidence type="ECO:0000313" key="2">
    <source>
        <dbReference type="EMBL" id="CAH0551074.1"/>
    </source>
</evidence>
<sequence length="193" mass="21376">MGLTPASARPRVNIEKCHKCWEPGHIASRCAGTDRSKCCLKCGKTGHTVDKCTEEPYCPLCEQPHRAWSGKCDRMRTLLASTKSAFLTKKILEYNEDVPSTSKETQCTQGQGPNRTELKKFARVLDRYGVSDRSAAAIASAVLKDVGIITEGDTVNVVDRSKVRRARIKSRQSLQDKGIDNSVKAVFFDGRKD</sequence>
<accession>A0A9P0FEV9</accession>
<gene>
    <name evidence="2" type="ORF">MELIAE_LOCUS3756</name>
</gene>
<evidence type="ECO:0000259" key="1">
    <source>
        <dbReference type="SMART" id="SM00343"/>
    </source>
</evidence>
<dbReference type="InterPro" id="IPR001878">
    <property type="entry name" value="Znf_CCHC"/>
</dbReference>
<dbReference type="AlphaFoldDB" id="A0A9P0FEV9"/>
<dbReference type="SMART" id="SM00343">
    <property type="entry name" value="ZnF_C2HC"/>
    <property type="match status" value="2"/>
</dbReference>
<dbReference type="EMBL" id="OV121133">
    <property type="protein sequence ID" value="CAH0551074.1"/>
    <property type="molecule type" value="Genomic_DNA"/>
</dbReference>
<organism evidence="2 3">
    <name type="scientific">Brassicogethes aeneus</name>
    <name type="common">Rape pollen beetle</name>
    <name type="synonym">Meligethes aeneus</name>
    <dbReference type="NCBI Taxonomy" id="1431903"/>
    <lineage>
        <taxon>Eukaryota</taxon>
        <taxon>Metazoa</taxon>
        <taxon>Ecdysozoa</taxon>
        <taxon>Arthropoda</taxon>
        <taxon>Hexapoda</taxon>
        <taxon>Insecta</taxon>
        <taxon>Pterygota</taxon>
        <taxon>Neoptera</taxon>
        <taxon>Endopterygota</taxon>
        <taxon>Coleoptera</taxon>
        <taxon>Polyphaga</taxon>
        <taxon>Cucujiformia</taxon>
        <taxon>Nitidulidae</taxon>
        <taxon>Meligethinae</taxon>
        <taxon>Brassicogethes</taxon>
    </lineage>
</organism>
<dbReference type="GO" id="GO:0008270">
    <property type="term" value="F:zinc ion binding"/>
    <property type="evidence" value="ECO:0007669"/>
    <property type="project" value="InterPro"/>
</dbReference>
<feature type="domain" description="CCHC-type" evidence="1">
    <location>
        <begin position="38"/>
        <end position="54"/>
    </location>
</feature>
<evidence type="ECO:0000313" key="3">
    <source>
        <dbReference type="Proteomes" id="UP001154078"/>
    </source>
</evidence>
<name>A0A9P0FEV9_BRAAE</name>
<feature type="domain" description="CCHC-type" evidence="1">
    <location>
        <begin position="16"/>
        <end position="32"/>
    </location>
</feature>
<dbReference type="InterPro" id="IPR036875">
    <property type="entry name" value="Znf_CCHC_sf"/>
</dbReference>
<dbReference type="Proteomes" id="UP001154078">
    <property type="component" value="Chromosome 2"/>
</dbReference>
<dbReference type="Gene3D" id="4.10.60.10">
    <property type="entry name" value="Zinc finger, CCHC-type"/>
    <property type="match status" value="1"/>
</dbReference>
<protein>
    <recommendedName>
        <fullName evidence="1">CCHC-type domain-containing protein</fullName>
    </recommendedName>
</protein>